<dbReference type="InterPro" id="IPR006311">
    <property type="entry name" value="TAT_signal"/>
</dbReference>
<dbReference type="InterPro" id="IPR017853">
    <property type="entry name" value="GH"/>
</dbReference>
<dbReference type="InterPro" id="IPR015020">
    <property type="entry name" value="Rv2525c-like_Glyco_Hydro-like"/>
</dbReference>
<dbReference type="Proteomes" id="UP000186104">
    <property type="component" value="Chromosome"/>
</dbReference>
<evidence type="ECO:0000313" key="4">
    <source>
        <dbReference type="Proteomes" id="UP000186104"/>
    </source>
</evidence>
<dbReference type="SUPFAM" id="SSF51445">
    <property type="entry name" value="(Trans)glycosidases"/>
    <property type="match status" value="1"/>
</dbReference>
<dbReference type="PROSITE" id="PS51318">
    <property type="entry name" value="TAT"/>
    <property type="match status" value="1"/>
</dbReference>
<dbReference type="AlphaFoldDB" id="A0A173LPP4"/>
<evidence type="ECO:0000313" key="3">
    <source>
        <dbReference type="EMBL" id="ANI93903.1"/>
    </source>
</evidence>
<dbReference type="Gene3D" id="3.20.20.80">
    <property type="entry name" value="Glycosidases"/>
    <property type="match status" value="1"/>
</dbReference>
<proteinExistence type="predicted"/>
<organism evidence="3 4">
    <name type="scientific">Dietzia timorensis</name>
    <dbReference type="NCBI Taxonomy" id="499555"/>
    <lineage>
        <taxon>Bacteria</taxon>
        <taxon>Bacillati</taxon>
        <taxon>Actinomycetota</taxon>
        <taxon>Actinomycetes</taxon>
        <taxon>Mycobacteriales</taxon>
        <taxon>Dietziaceae</taxon>
        <taxon>Dietzia</taxon>
    </lineage>
</organism>
<dbReference type="Pfam" id="PF08924">
    <property type="entry name" value="Rv2525c_GlyHyd-like"/>
    <property type="match status" value="1"/>
</dbReference>
<protein>
    <recommendedName>
        <fullName evidence="2">Rv2525c-like glycoside hydrolase-like domain-containing protein</fullName>
    </recommendedName>
</protein>
<feature type="signal peptide" evidence="1">
    <location>
        <begin position="1"/>
        <end position="32"/>
    </location>
</feature>
<feature type="domain" description="Rv2525c-like glycoside hydrolase-like" evidence="2">
    <location>
        <begin position="76"/>
        <end position="253"/>
    </location>
</feature>
<accession>A0A173LPP4</accession>
<reference evidence="3 4" key="1">
    <citation type="submission" date="2016-06" db="EMBL/GenBank/DDBJ databases">
        <title>Complete genome sequence of a saline-alkali tolerant type strain Dietzia timorensis ID05-A0528T.</title>
        <authorList>
            <person name="Wu X."/>
        </authorList>
    </citation>
    <scope>NUCLEOTIDE SEQUENCE [LARGE SCALE GENOMIC DNA]</scope>
    <source>
        <strain evidence="3 4">ID05-A0528</strain>
    </source>
</reference>
<sequence length="288" mass="30131">MSLDRRSFLRRTGIGAAAAGAVAAGLAPSANAQSSVPGLPELSGLLPGGGPITNAGSSPQLGTIIDYSAGVPSAGAVRGAGHMGAIRYCSNRRPGAEWMLGKPLARPEADDFRANGLTVTSCYQYGKDATADWRGGEGAANHHAPIGIGIHYGAGGPAGSAMYVAIDDNPSRWEFDNQIAPYLRRWDQLLRGAGLVLGVYCNAPTIDWCRGQNLGTYYWQHGWGSNGIIHPLATMYQIPGHYPNIGGISSDVNRVYSVNYGQWGTSGGFSLPPLPQLPELPDLGSVQG</sequence>
<keyword evidence="4" id="KW-1185">Reference proteome</keyword>
<name>A0A173LPP4_9ACTN</name>
<feature type="chain" id="PRO_5008008814" description="Rv2525c-like glycoside hydrolase-like domain-containing protein" evidence="1">
    <location>
        <begin position="33"/>
        <end position="288"/>
    </location>
</feature>
<keyword evidence="1" id="KW-0732">Signal</keyword>
<dbReference type="EMBL" id="CP015961">
    <property type="protein sequence ID" value="ANI93903.1"/>
    <property type="molecule type" value="Genomic_DNA"/>
</dbReference>
<dbReference type="OrthoDB" id="4472230at2"/>
<dbReference type="STRING" id="499555.BJL86_3144"/>
<evidence type="ECO:0000259" key="2">
    <source>
        <dbReference type="Pfam" id="PF08924"/>
    </source>
</evidence>
<gene>
    <name evidence="3" type="ORF">BJL86_3144</name>
</gene>
<dbReference type="RefSeq" id="WP_067478822.1">
    <property type="nucleotide sequence ID" value="NZ_CP015961.1"/>
</dbReference>
<dbReference type="KEGG" id="dtm:BJL86_3144"/>
<evidence type="ECO:0000256" key="1">
    <source>
        <dbReference type="SAM" id="SignalP"/>
    </source>
</evidence>